<keyword evidence="2" id="KW-1185">Reference proteome</keyword>
<gene>
    <name evidence="1" type="ORF">BV22DRAFT_1039273</name>
</gene>
<evidence type="ECO:0000313" key="1">
    <source>
        <dbReference type="EMBL" id="KAH7920910.1"/>
    </source>
</evidence>
<dbReference type="Proteomes" id="UP000790709">
    <property type="component" value="Unassembled WGS sequence"/>
</dbReference>
<accession>A0ACB8B564</accession>
<reference evidence="1" key="1">
    <citation type="journal article" date="2021" name="New Phytol.">
        <title>Evolutionary innovations through gain and loss of genes in the ectomycorrhizal Boletales.</title>
        <authorList>
            <person name="Wu G."/>
            <person name="Miyauchi S."/>
            <person name="Morin E."/>
            <person name="Kuo A."/>
            <person name="Drula E."/>
            <person name="Varga T."/>
            <person name="Kohler A."/>
            <person name="Feng B."/>
            <person name="Cao Y."/>
            <person name="Lipzen A."/>
            <person name="Daum C."/>
            <person name="Hundley H."/>
            <person name="Pangilinan J."/>
            <person name="Johnson J."/>
            <person name="Barry K."/>
            <person name="LaButti K."/>
            <person name="Ng V."/>
            <person name="Ahrendt S."/>
            <person name="Min B."/>
            <person name="Choi I.G."/>
            <person name="Park H."/>
            <person name="Plett J.M."/>
            <person name="Magnuson J."/>
            <person name="Spatafora J.W."/>
            <person name="Nagy L.G."/>
            <person name="Henrissat B."/>
            <person name="Grigoriev I.V."/>
            <person name="Yang Z.L."/>
            <person name="Xu J."/>
            <person name="Martin F.M."/>
        </authorList>
    </citation>
    <scope>NUCLEOTIDE SEQUENCE</scope>
    <source>
        <strain evidence="1">KUC20120723A-06</strain>
    </source>
</reference>
<comment type="caution">
    <text evidence="1">The sequence shown here is derived from an EMBL/GenBank/DDBJ whole genome shotgun (WGS) entry which is preliminary data.</text>
</comment>
<organism evidence="1 2">
    <name type="scientific">Leucogyrophana mollusca</name>
    <dbReference type="NCBI Taxonomy" id="85980"/>
    <lineage>
        <taxon>Eukaryota</taxon>
        <taxon>Fungi</taxon>
        <taxon>Dikarya</taxon>
        <taxon>Basidiomycota</taxon>
        <taxon>Agaricomycotina</taxon>
        <taxon>Agaricomycetes</taxon>
        <taxon>Agaricomycetidae</taxon>
        <taxon>Boletales</taxon>
        <taxon>Boletales incertae sedis</taxon>
        <taxon>Leucogyrophana</taxon>
    </lineage>
</organism>
<evidence type="ECO:0000313" key="2">
    <source>
        <dbReference type="Proteomes" id="UP000790709"/>
    </source>
</evidence>
<name>A0ACB8B564_9AGAM</name>
<sequence length="532" mass="58183">MLCERVPVSPPSRSLLKRPRGSWNLKGSTTPPRHVSPPGTFWLPDCGSSPQDLTEDEGIDSPDEGSNASSNGSSSKRRRISRDLDGFSAIIGHEDSDTTANTTLLLSPGLHSGFSKLMNGAPAANIGEEKVVVVDCPSLSRHDDWQLLKDLSVKAIEQYDACTTGRGTSCAEALAPMRESLHRCHRFLLLHHDHPFEPSLTGTHAHTSKSPRTTTPTDDFATNGVPARERHLEHPTAFHAILGMCLFFCGNLLAHDPLLALPGEPATLSYWLAALDVFATADNLPARTDGLYSDVSEDWHMIIVWGLVLVAIAKHTLPPTTSSDPTAAPSLPPDDPRWPPDSLFGAISARRPPLTQRMILSKTTTHELMMLAMDQFTRGILHMPRQPTPNVTVSRDKELLTIASEVLDVAERLDSSADQRYWAAWVGTVLDMMKLEVDADLWRGEVDRARGRCAALLGTTPTPLREDQDEMQQVECTGISGGLTGDALHREPDIAEADPPSRAVDISSMTDNETPHEVQLEQTDNDRMEQIG</sequence>
<proteinExistence type="predicted"/>
<dbReference type="EMBL" id="MU266552">
    <property type="protein sequence ID" value="KAH7920910.1"/>
    <property type="molecule type" value="Genomic_DNA"/>
</dbReference>
<protein>
    <submittedName>
        <fullName evidence="1">Uncharacterized protein</fullName>
    </submittedName>
</protein>